<name>A0AA38PF61_9AGAR</name>
<accession>A0AA38PF61</accession>
<dbReference type="Gene3D" id="3.40.50.150">
    <property type="entry name" value="Vaccinia Virus protein VP39"/>
    <property type="match status" value="1"/>
</dbReference>
<dbReference type="PANTHER" id="PTHR43712:SF2">
    <property type="entry name" value="O-METHYLTRANSFERASE CICE"/>
    <property type="match status" value="1"/>
</dbReference>
<dbReference type="InterPro" id="IPR016461">
    <property type="entry name" value="COMT-like"/>
</dbReference>
<dbReference type="AlphaFoldDB" id="A0AA38PF61"/>
<evidence type="ECO:0000256" key="3">
    <source>
        <dbReference type="ARBA" id="ARBA00022691"/>
    </source>
</evidence>
<keyword evidence="2" id="KW-0808">Transferase</keyword>
<evidence type="ECO:0000259" key="4">
    <source>
        <dbReference type="Pfam" id="PF00891"/>
    </source>
</evidence>
<evidence type="ECO:0000259" key="5">
    <source>
        <dbReference type="Pfam" id="PF08100"/>
    </source>
</evidence>
<keyword evidence="1 6" id="KW-0489">Methyltransferase</keyword>
<dbReference type="SUPFAM" id="SSF53335">
    <property type="entry name" value="S-adenosyl-L-methionine-dependent methyltransferases"/>
    <property type="match status" value="1"/>
</dbReference>
<sequence length="449" mass="49364">MSAKPTANPLESLVDIISTQTALLQSLYAKNSAEVPTLDAPLQFNALEFDPELTAVRTLIVAAATHLIATVQSPLQFTANSLGGLYDNVALGLVVDINVPEILKEAGDEGLHVDELASATGVSSSYLARVFRYLITRHIFREVSPDVFAHNRLSSLLTKTKTLKEIKEEPNARFDDAPIAASVYMGSTQILNSSTAMISFIKNPQQASAPFNIAYKTSKTMFEWMEEPGNELLARVFTAAMKMNANEPTETYTRGIEGDALKPNDVIVDVGGGPGSVTSAIQKAYPKLRYVVQDLDPQIAAAKRFWEENDPEAIRTGQVQLQVHDFFKTQPIEGAAVYFLCVVIHDWSDEDSRKILTNLRSAAGAHSKLILFEMVTEHIIKDSATTPYPLQPNFANGFMTILDLAMLSFYNGKERTREEYGKLGRECGWELKEVKSGPGKLSALIFTPV</sequence>
<dbReference type="InterPro" id="IPR036390">
    <property type="entry name" value="WH_DNA-bd_sf"/>
</dbReference>
<protein>
    <submittedName>
        <fullName evidence="6">S-adenosyl-L-methionine-dependent methyltransferase</fullName>
    </submittedName>
</protein>
<evidence type="ECO:0000313" key="7">
    <source>
        <dbReference type="Proteomes" id="UP001163846"/>
    </source>
</evidence>
<evidence type="ECO:0000313" key="6">
    <source>
        <dbReference type="EMBL" id="KAJ3841794.1"/>
    </source>
</evidence>
<keyword evidence="3" id="KW-0949">S-adenosyl-L-methionine</keyword>
<proteinExistence type="predicted"/>
<dbReference type="Gene3D" id="1.10.10.10">
    <property type="entry name" value="Winged helix-like DNA-binding domain superfamily/Winged helix DNA-binding domain"/>
    <property type="match status" value="1"/>
</dbReference>
<gene>
    <name evidence="6" type="ORF">F5878DRAFT_609364</name>
</gene>
<dbReference type="Pfam" id="PF08100">
    <property type="entry name" value="Dimerisation"/>
    <property type="match status" value="1"/>
</dbReference>
<feature type="domain" description="O-methyltransferase C-terminal" evidence="4">
    <location>
        <begin position="210"/>
        <end position="429"/>
    </location>
</feature>
<dbReference type="SUPFAM" id="SSF46785">
    <property type="entry name" value="Winged helix' DNA-binding domain"/>
    <property type="match status" value="1"/>
</dbReference>
<dbReference type="GO" id="GO:0046983">
    <property type="term" value="F:protein dimerization activity"/>
    <property type="evidence" value="ECO:0007669"/>
    <property type="project" value="InterPro"/>
</dbReference>
<comment type="caution">
    <text evidence="6">The sequence shown here is derived from an EMBL/GenBank/DDBJ whole genome shotgun (WGS) entry which is preliminary data.</text>
</comment>
<reference evidence="6" key="1">
    <citation type="submission" date="2022-08" db="EMBL/GenBank/DDBJ databases">
        <authorList>
            <consortium name="DOE Joint Genome Institute"/>
            <person name="Min B."/>
            <person name="Riley R."/>
            <person name="Sierra-Patev S."/>
            <person name="Naranjo-Ortiz M."/>
            <person name="Looney B."/>
            <person name="Konkel Z."/>
            <person name="Slot J.C."/>
            <person name="Sakamoto Y."/>
            <person name="Steenwyk J.L."/>
            <person name="Rokas A."/>
            <person name="Carro J."/>
            <person name="Camarero S."/>
            <person name="Ferreira P."/>
            <person name="Molpeceres G."/>
            <person name="Ruiz-Duenas F.J."/>
            <person name="Serrano A."/>
            <person name="Henrissat B."/>
            <person name="Drula E."/>
            <person name="Hughes K.W."/>
            <person name="Mata J.L."/>
            <person name="Ishikawa N.K."/>
            <person name="Vargas-Isla R."/>
            <person name="Ushijima S."/>
            <person name="Smith C.A."/>
            <person name="Ahrendt S."/>
            <person name="Andreopoulos W."/>
            <person name="He G."/>
            <person name="Labutti K."/>
            <person name="Lipzen A."/>
            <person name="Ng V."/>
            <person name="Sandor L."/>
            <person name="Barry K."/>
            <person name="Martinez A.T."/>
            <person name="Xiao Y."/>
            <person name="Gibbons J.G."/>
            <person name="Terashima K."/>
            <person name="Hibbett D.S."/>
            <person name="Grigoriev I.V."/>
        </authorList>
    </citation>
    <scope>NUCLEOTIDE SEQUENCE</scope>
    <source>
        <strain evidence="6">TFB9207</strain>
    </source>
</reference>
<dbReference type="InterPro" id="IPR012967">
    <property type="entry name" value="COMT_dimerisation"/>
</dbReference>
<organism evidence="6 7">
    <name type="scientific">Lentinula raphanica</name>
    <dbReference type="NCBI Taxonomy" id="153919"/>
    <lineage>
        <taxon>Eukaryota</taxon>
        <taxon>Fungi</taxon>
        <taxon>Dikarya</taxon>
        <taxon>Basidiomycota</taxon>
        <taxon>Agaricomycotina</taxon>
        <taxon>Agaricomycetes</taxon>
        <taxon>Agaricomycetidae</taxon>
        <taxon>Agaricales</taxon>
        <taxon>Marasmiineae</taxon>
        <taxon>Omphalotaceae</taxon>
        <taxon>Lentinula</taxon>
    </lineage>
</organism>
<dbReference type="GO" id="GO:0008171">
    <property type="term" value="F:O-methyltransferase activity"/>
    <property type="evidence" value="ECO:0007669"/>
    <property type="project" value="InterPro"/>
</dbReference>
<dbReference type="InterPro" id="IPR029063">
    <property type="entry name" value="SAM-dependent_MTases_sf"/>
</dbReference>
<keyword evidence="7" id="KW-1185">Reference proteome</keyword>
<feature type="domain" description="O-methyltransferase dimerisation" evidence="5">
    <location>
        <begin position="82"/>
        <end position="159"/>
    </location>
</feature>
<dbReference type="GO" id="GO:0032259">
    <property type="term" value="P:methylation"/>
    <property type="evidence" value="ECO:0007669"/>
    <property type="project" value="UniProtKB-KW"/>
</dbReference>
<evidence type="ECO:0000256" key="1">
    <source>
        <dbReference type="ARBA" id="ARBA00022603"/>
    </source>
</evidence>
<dbReference type="Pfam" id="PF00891">
    <property type="entry name" value="Methyltransf_2"/>
    <property type="match status" value="1"/>
</dbReference>
<dbReference type="PROSITE" id="PS51683">
    <property type="entry name" value="SAM_OMT_II"/>
    <property type="match status" value="1"/>
</dbReference>
<dbReference type="Proteomes" id="UP001163846">
    <property type="component" value="Unassembled WGS sequence"/>
</dbReference>
<dbReference type="InterPro" id="IPR001077">
    <property type="entry name" value="COMT_C"/>
</dbReference>
<dbReference type="EMBL" id="MU806027">
    <property type="protein sequence ID" value="KAJ3841794.1"/>
    <property type="molecule type" value="Genomic_DNA"/>
</dbReference>
<dbReference type="InterPro" id="IPR036388">
    <property type="entry name" value="WH-like_DNA-bd_sf"/>
</dbReference>
<dbReference type="PANTHER" id="PTHR43712">
    <property type="entry name" value="PUTATIVE (AFU_ORTHOLOGUE AFUA_4G14580)-RELATED"/>
    <property type="match status" value="1"/>
</dbReference>
<evidence type="ECO:0000256" key="2">
    <source>
        <dbReference type="ARBA" id="ARBA00022679"/>
    </source>
</evidence>